<proteinExistence type="predicted"/>
<dbReference type="EMBL" id="VTPC01000018">
    <property type="protein sequence ID" value="KAF2906111.1"/>
    <property type="molecule type" value="Genomic_DNA"/>
</dbReference>
<name>A0A8K0DML7_IGNLU</name>
<organism evidence="1 2">
    <name type="scientific">Ignelater luminosus</name>
    <name type="common">Cucubano</name>
    <name type="synonym">Pyrophorus luminosus</name>
    <dbReference type="NCBI Taxonomy" id="2038154"/>
    <lineage>
        <taxon>Eukaryota</taxon>
        <taxon>Metazoa</taxon>
        <taxon>Ecdysozoa</taxon>
        <taxon>Arthropoda</taxon>
        <taxon>Hexapoda</taxon>
        <taxon>Insecta</taxon>
        <taxon>Pterygota</taxon>
        <taxon>Neoptera</taxon>
        <taxon>Endopterygota</taxon>
        <taxon>Coleoptera</taxon>
        <taxon>Polyphaga</taxon>
        <taxon>Elateriformia</taxon>
        <taxon>Elateroidea</taxon>
        <taxon>Elateridae</taxon>
        <taxon>Agrypninae</taxon>
        <taxon>Pyrophorini</taxon>
        <taxon>Ignelater</taxon>
    </lineage>
</organism>
<evidence type="ECO:0000313" key="1">
    <source>
        <dbReference type="EMBL" id="KAF2906111.1"/>
    </source>
</evidence>
<sequence>MEQTLKIFETYYWTDSKIVLCWLRSEARNFKTYVAHRVGEIQEHSDINKWKWVSSKLNIADIATRGEEMLDSSAKSEWFNGPSFLYLSEERWPQKDTKVEKDEEKRSFGDTFKCALEIQELQSAEKLWCTEVQKQCFEKEIQDLQNKKDMDKKGRTDTSPELNKRHQASYNIGKNRFTTLLIENYHKKFNHAGLQMVLNEIRQRFWIIQAEKELGENLQKLKEDKFKQKFIAKEIEWKFISPASAHMVAA</sequence>
<evidence type="ECO:0000313" key="2">
    <source>
        <dbReference type="Proteomes" id="UP000801492"/>
    </source>
</evidence>
<comment type="caution">
    <text evidence="1">The sequence shown here is derived from an EMBL/GenBank/DDBJ whole genome shotgun (WGS) entry which is preliminary data.</text>
</comment>
<reference evidence="1" key="1">
    <citation type="submission" date="2019-08" db="EMBL/GenBank/DDBJ databases">
        <title>The genome of the North American firefly Photinus pyralis.</title>
        <authorList>
            <consortium name="Photinus pyralis genome working group"/>
            <person name="Fallon T.R."/>
            <person name="Sander Lower S.E."/>
            <person name="Weng J.-K."/>
        </authorList>
    </citation>
    <scope>NUCLEOTIDE SEQUENCE</scope>
    <source>
        <strain evidence="1">TRF0915ILg1</strain>
        <tissue evidence="1">Whole body</tissue>
    </source>
</reference>
<dbReference type="Proteomes" id="UP000801492">
    <property type="component" value="Unassembled WGS sequence"/>
</dbReference>
<dbReference type="PANTHER" id="PTHR47331:SF1">
    <property type="entry name" value="GAG-LIKE PROTEIN"/>
    <property type="match status" value="1"/>
</dbReference>
<gene>
    <name evidence="1" type="ORF">ILUMI_00062</name>
</gene>
<accession>A0A8K0DML7</accession>
<dbReference type="AlphaFoldDB" id="A0A8K0DML7"/>
<protein>
    <submittedName>
        <fullName evidence="1">Uncharacterized protein</fullName>
    </submittedName>
</protein>
<dbReference type="OrthoDB" id="6754071at2759"/>
<dbReference type="PANTHER" id="PTHR47331">
    <property type="entry name" value="PHD-TYPE DOMAIN-CONTAINING PROTEIN"/>
    <property type="match status" value="1"/>
</dbReference>
<keyword evidence="2" id="KW-1185">Reference proteome</keyword>